<proteinExistence type="predicted"/>
<evidence type="ECO:0000313" key="3">
    <source>
        <dbReference type="Proteomes" id="UP000013827"/>
    </source>
</evidence>
<keyword evidence="3" id="KW-1185">Reference proteome</keyword>
<feature type="coiled-coil region" evidence="1">
    <location>
        <begin position="58"/>
        <end position="85"/>
    </location>
</feature>
<dbReference type="RefSeq" id="XP_005774418.1">
    <property type="nucleotide sequence ID" value="XM_005774361.1"/>
</dbReference>
<sequence length="152" mass="15966">MALPALEAGHDACRRMFRALSAGEDLSQIVQDFIEAEGNLQVHLAELHEAMPGEVPPHRRAAAAAAELTADLQRAELALLAAEALADAELRRPSAEVPAAAVLNLASHLGPSAAPPRSQHAFTAAAAEGFRHGWGLPAPPQHLRSMRDGQTG</sequence>
<evidence type="ECO:0000256" key="1">
    <source>
        <dbReference type="SAM" id="Coils"/>
    </source>
</evidence>
<dbReference type="KEGG" id="ehx:EMIHUDRAFT_368522"/>
<dbReference type="GeneID" id="17267534"/>
<evidence type="ECO:0000313" key="2">
    <source>
        <dbReference type="EnsemblProtists" id="EOD21989"/>
    </source>
</evidence>
<dbReference type="AlphaFoldDB" id="A0A0D3JEQ4"/>
<dbReference type="PaxDb" id="2903-EOD21989"/>
<keyword evidence="1" id="KW-0175">Coiled coil</keyword>
<dbReference type="EnsemblProtists" id="EOD21989">
    <property type="protein sequence ID" value="EOD21989"/>
    <property type="gene ID" value="EMIHUDRAFT_368522"/>
</dbReference>
<accession>A0A0D3JEQ4</accession>
<name>A0A0D3JEQ4_EMIH1</name>
<protein>
    <submittedName>
        <fullName evidence="2">Uncharacterized protein</fullName>
    </submittedName>
</protein>
<reference evidence="3" key="1">
    <citation type="journal article" date="2013" name="Nature">
        <title>Pan genome of the phytoplankton Emiliania underpins its global distribution.</title>
        <authorList>
            <person name="Read B.A."/>
            <person name="Kegel J."/>
            <person name="Klute M.J."/>
            <person name="Kuo A."/>
            <person name="Lefebvre S.C."/>
            <person name="Maumus F."/>
            <person name="Mayer C."/>
            <person name="Miller J."/>
            <person name="Monier A."/>
            <person name="Salamov A."/>
            <person name="Young J."/>
            <person name="Aguilar M."/>
            <person name="Claverie J.M."/>
            <person name="Frickenhaus S."/>
            <person name="Gonzalez K."/>
            <person name="Herman E.K."/>
            <person name="Lin Y.C."/>
            <person name="Napier J."/>
            <person name="Ogata H."/>
            <person name="Sarno A.F."/>
            <person name="Shmutz J."/>
            <person name="Schroeder D."/>
            <person name="de Vargas C."/>
            <person name="Verret F."/>
            <person name="von Dassow P."/>
            <person name="Valentin K."/>
            <person name="Van de Peer Y."/>
            <person name="Wheeler G."/>
            <person name="Dacks J.B."/>
            <person name="Delwiche C.F."/>
            <person name="Dyhrman S.T."/>
            <person name="Glockner G."/>
            <person name="John U."/>
            <person name="Richards T."/>
            <person name="Worden A.Z."/>
            <person name="Zhang X."/>
            <person name="Grigoriev I.V."/>
            <person name="Allen A.E."/>
            <person name="Bidle K."/>
            <person name="Borodovsky M."/>
            <person name="Bowler C."/>
            <person name="Brownlee C."/>
            <person name="Cock J.M."/>
            <person name="Elias M."/>
            <person name="Gladyshev V.N."/>
            <person name="Groth M."/>
            <person name="Guda C."/>
            <person name="Hadaegh A."/>
            <person name="Iglesias-Rodriguez M.D."/>
            <person name="Jenkins J."/>
            <person name="Jones B.M."/>
            <person name="Lawson T."/>
            <person name="Leese F."/>
            <person name="Lindquist E."/>
            <person name="Lobanov A."/>
            <person name="Lomsadze A."/>
            <person name="Malik S.B."/>
            <person name="Marsh M.E."/>
            <person name="Mackinder L."/>
            <person name="Mock T."/>
            <person name="Mueller-Roeber B."/>
            <person name="Pagarete A."/>
            <person name="Parker M."/>
            <person name="Probert I."/>
            <person name="Quesneville H."/>
            <person name="Raines C."/>
            <person name="Rensing S.A."/>
            <person name="Riano-Pachon D.M."/>
            <person name="Richier S."/>
            <person name="Rokitta S."/>
            <person name="Shiraiwa Y."/>
            <person name="Soanes D.M."/>
            <person name="van der Giezen M."/>
            <person name="Wahlund T.M."/>
            <person name="Williams B."/>
            <person name="Wilson W."/>
            <person name="Wolfe G."/>
            <person name="Wurch L.L."/>
        </authorList>
    </citation>
    <scope>NUCLEOTIDE SEQUENCE</scope>
</reference>
<organism evidence="2 3">
    <name type="scientific">Emiliania huxleyi (strain CCMP1516)</name>
    <dbReference type="NCBI Taxonomy" id="280463"/>
    <lineage>
        <taxon>Eukaryota</taxon>
        <taxon>Haptista</taxon>
        <taxon>Haptophyta</taxon>
        <taxon>Prymnesiophyceae</taxon>
        <taxon>Isochrysidales</taxon>
        <taxon>Noelaerhabdaceae</taxon>
        <taxon>Emiliania</taxon>
    </lineage>
</organism>
<dbReference type="Proteomes" id="UP000013827">
    <property type="component" value="Unassembled WGS sequence"/>
</dbReference>
<dbReference type="HOGENOM" id="CLU_1725751_0_0_1"/>
<reference evidence="2" key="2">
    <citation type="submission" date="2024-10" db="UniProtKB">
        <authorList>
            <consortium name="EnsemblProtists"/>
        </authorList>
    </citation>
    <scope>IDENTIFICATION</scope>
</reference>